<dbReference type="Proteomes" id="UP000243024">
    <property type="component" value="Unassembled WGS sequence"/>
</dbReference>
<evidence type="ECO:0000256" key="1">
    <source>
        <dbReference type="PROSITE-ProRule" id="PRU00169"/>
    </source>
</evidence>
<dbReference type="Pfam" id="PF04397">
    <property type="entry name" value="LytTR"/>
    <property type="match status" value="1"/>
</dbReference>
<evidence type="ECO:0000313" key="6">
    <source>
        <dbReference type="Proteomes" id="UP000243024"/>
    </source>
</evidence>
<evidence type="ECO:0000259" key="3">
    <source>
        <dbReference type="PROSITE" id="PS50930"/>
    </source>
</evidence>
<feature type="domain" description="Response regulatory" evidence="2">
    <location>
        <begin position="4"/>
        <end position="121"/>
    </location>
</feature>
<sequence length="244" mass="27792">MKLRAIVAEDEPLAREELLEVLARDPEVVVVGEAEDGETLFDLLSRHRPDALFLDIEMPRRSGLQALERWIARHGAEAAPLVVFTTAYERYALEAFNLEAVDYLLKPYDAARVERALRRLKARLRERSTSSAPAGKLLVDDGERYVVLDPKEILYAERKEREIVVHTLRGPIRSRMALAELEERLQGGPFLRVHRSFLLNLDYVDSIEPWANGAYTVYLKDANHPPIPVSRGAAKALFDRLGRR</sequence>
<dbReference type="PANTHER" id="PTHR37299:SF1">
    <property type="entry name" value="STAGE 0 SPORULATION PROTEIN A HOMOLOG"/>
    <property type="match status" value="1"/>
</dbReference>
<dbReference type="EMBL" id="JAHHQF010000051">
    <property type="protein sequence ID" value="MBT9282233.1"/>
    <property type="molecule type" value="Genomic_DNA"/>
</dbReference>
<dbReference type="SMART" id="SM00850">
    <property type="entry name" value="LytTR"/>
    <property type="match status" value="1"/>
</dbReference>
<reference evidence="4" key="2">
    <citation type="journal article" date="2021" name="Microbiology">
        <title>Metagenomic Analysis of the Microbial Community in the Underground Coal Fire Area (Kemerovo Region, Russia) Revealed Predominance of Thermophilic Members of the Phyla Deinococcus-thermus, Aquificae, and Firmicutes.</title>
        <authorList>
            <person name="Kadnikov V."/>
            <person name="Mardanov A.V."/>
            <person name="Beletsky A.V."/>
            <person name="Karnachuk O.V."/>
            <person name="Ravin N.V."/>
        </authorList>
    </citation>
    <scope>NUCLEOTIDE SEQUENCE</scope>
    <source>
        <strain evidence="4">RBS10-49</strain>
    </source>
</reference>
<evidence type="ECO:0000313" key="5">
    <source>
        <dbReference type="EMBL" id="OAR05584.1"/>
    </source>
</evidence>
<dbReference type="PROSITE" id="PS50930">
    <property type="entry name" value="HTH_LYTTR"/>
    <property type="match status" value="1"/>
</dbReference>
<dbReference type="Gene3D" id="2.40.50.1020">
    <property type="entry name" value="LytTr DNA-binding domain"/>
    <property type="match status" value="1"/>
</dbReference>
<dbReference type="Gene3D" id="3.40.50.2300">
    <property type="match status" value="1"/>
</dbReference>
<dbReference type="InterPro" id="IPR001789">
    <property type="entry name" value="Sig_transdc_resp-reg_receiver"/>
</dbReference>
<dbReference type="RefSeq" id="WP_066197895.1">
    <property type="nucleotide sequence ID" value="NZ_CBCSAS010000003.1"/>
</dbReference>
<feature type="domain" description="HTH LytTR-type" evidence="3">
    <location>
        <begin position="137"/>
        <end position="243"/>
    </location>
</feature>
<gene>
    <name evidence="4" type="ORF">KM312_06195</name>
    <name evidence="5" type="ORF">SA87_12000</name>
</gene>
<comment type="caution">
    <text evidence="5">The sequence shown here is derived from an EMBL/GenBank/DDBJ whole genome shotgun (WGS) entry which is preliminary data.</text>
</comment>
<dbReference type="OrthoDB" id="9809318at2"/>
<dbReference type="InterPro" id="IPR011006">
    <property type="entry name" value="CheY-like_superfamily"/>
</dbReference>
<dbReference type="SMART" id="SM00448">
    <property type="entry name" value="REC"/>
    <property type="match status" value="1"/>
</dbReference>
<accession>A0A132N920</accession>
<dbReference type="Pfam" id="PF00072">
    <property type="entry name" value="Response_reg"/>
    <property type="match status" value="1"/>
</dbReference>
<dbReference type="AlphaFoldDB" id="A0A132N920"/>
<dbReference type="PANTHER" id="PTHR37299">
    <property type="entry name" value="TRANSCRIPTIONAL REGULATOR-RELATED"/>
    <property type="match status" value="1"/>
</dbReference>
<dbReference type="GO" id="GO:0000156">
    <property type="term" value="F:phosphorelay response regulator activity"/>
    <property type="evidence" value="ECO:0007669"/>
    <property type="project" value="InterPro"/>
</dbReference>
<dbReference type="SUPFAM" id="SSF52172">
    <property type="entry name" value="CheY-like"/>
    <property type="match status" value="1"/>
</dbReference>
<reference evidence="5 6" key="1">
    <citation type="submission" date="2015-09" db="EMBL/GenBank/DDBJ databases">
        <title>Draft genome sequence of Hydrogenibacillus schlegelii DSM 2000.</title>
        <authorList>
            <person name="Hemp J."/>
        </authorList>
    </citation>
    <scope>NUCLEOTIDE SEQUENCE [LARGE SCALE GENOMIC DNA]</scope>
    <source>
        <strain evidence="5 6">MA 48</strain>
    </source>
</reference>
<proteinExistence type="predicted"/>
<dbReference type="Proteomes" id="UP000748108">
    <property type="component" value="Unassembled WGS sequence"/>
</dbReference>
<dbReference type="GO" id="GO:0003677">
    <property type="term" value="F:DNA binding"/>
    <property type="evidence" value="ECO:0007669"/>
    <property type="project" value="UniProtKB-KW"/>
</dbReference>
<dbReference type="STRING" id="1484.SA87_12000"/>
<keyword evidence="6" id="KW-1185">Reference proteome</keyword>
<name>A0A132N920_HYDSH</name>
<dbReference type="EMBL" id="JXBB01000001">
    <property type="protein sequence ID" value="OAR05584.1"/>
    <property type="molecule type" value="Genomic_DNA"/>
</dbReference>
<keyword evidence="1" id="KW-0597">Phosphoprotein</keyword>
<evidence type="ECO:0000259" key="2">
    <source>
        <dbReference type="PROSITE" id="PS50110"/>
    </source>
</evidence>
<keyword evidence="4" id="KW-0238">DNA-binding</keyword>
<evidence type="ECO:0000313" key="4">
    <source>
        <dbReference type="EMBL" id="MBT9282233.1"/>
    </source>
</evidence>
<dbReference type="PROSITE" id="PS50110">
    <property type="entry name" value="RESPONSE_REGULATORY"/>
    <property type="match status" value="1"/>
</dbReference>
<protein>
    <submittedName>
        <fullName evidence="4">LytTR family DNA-binding domain-containing protein</fullName>
    </submittedName>
</protein>
<dbReference type="InterPro" id="IPR046947">
    <property type="entry name" value="LytR-like"/>
</dbReference>
<feature type="modified residue" description="4-aspartylphosphate" evidence="1">
    <location>
        <position position="55"/>
    </location>
</feature>
<dbReference type="InterPro" id="IPR007492">
    <property type="entry name" value="LytTR_DNA-bd_dom"/>
</dbReference>
<organism evidence="5 6">
    <name type="scientific">Hydrogenibacillus schlegelii</name>
    <name type="common">Bacillus schlegelii</name>
    <dbReference type="NCBI Taxonomy" id="1484"/>
    <lineage>
        <taxon>Bacteria</taxon>
        <taxon>Bacillati</taxon>
        <taxon>Bacillota</taxon>
        <taxon>Bacilli</taxon>
        <taxon>Bacillales</taxon>
        <taxon>Bacillales Family X. Incertae Sedis</taxon>
        <taxon>Hydrogenibacillus</taxon>
    </lineage>
</organism>